<organism evidence="1 2">
    <name type="scientific">Quercus lobata</name>
    <name type="common">Valley oak</name>
    <dbReference type="NCBI Taxonomy" id="97700"/>
    <lineage>
        <taxon>Eukaryota</taxon>
        <taxon>Viridiplantae</taxon>
        <taxon>Streptophyta</taxon>
        <taxon>Embryophyta</taxon>
        <taxon>Tracheophyta</taxon>
        <taxon>Spermatophyta</taxon>
        <taxon>Magnoliopsida</taxon>
        <taxon>eudicotyledons</taxon>
        <taxon>Gunneridae</taxon>
        <taxon>Pentapetalae</taxon>
        <taxon>rosids</taxon>
        <taxon>fabids</taxon>
        <taxon>Fagales</taxon>
        <taxon>Fagaceae</taxon>
        <taxon>Quercus</taxon>
    </lineage>
</organism>
<dbReference type="EMBL" id="LRBV02000004">
    <property type="status" value="NOT_ANNOTATED_CDS"/>
    <property type="molecule type" value="Genomic_DNA"/>
</dbReference>
<reference evidence="1 2" key="1">
    <citation type="journal article" date="2016" name="G3 (Bethesda)">
        <title>First Draft Assembly and Annotation of the Genome of a California Endemic Oak Quercus lobata Nee (Fagaceae).</title>
        <authorList>
            <person name="Sork V.L."/>
            <person name="Fitz-Gibbon S.T."/>
            <person name="Puiu D."/>
            <person name="Crepeau M."/>
            <person name="Gugger P.F."/>
            <person name="Sherman R."/>
            <person name="Stevens K."/>
            <person name="Langley C.H."/>
            <person name="Pellegrini M."/>
            <person name="Salzberg S.L."/>
        </authorList>
    </citation>
    <scope>NUCLEOTIDE SEQUENCE [LARGE SCALE GENOMIC DNA]</scope>
    <source>
        <strain evidence="1 2">cv. SW786</strain>
    </source>
</reference>
<evidence type="ECO:0000313" key="1">
    <source>
        <dbReference type="EnsemblPlants" id="QL04p014896:mrna:CDS:2"/>
    </source>
</evidence>
<dbReference type="Gramene" id="QL04p014896:mrna">
    <property type="protein sequence ID" value="QL04p014896:mrna:CDS:2"/>
    <property type="gene ID" value="QL04p014896"/>
</dbReference>
<dbReference type="Proteomes" id="UP000594261">
    <property type="component" value="Chromosome 4"/>
</dbReference>
<dbReference type="OMA" id="CAICHTT"/>
<protein>
    <submittedName>
        <fullName evidence="1">Uncharacterized protein</fullName>
    </submittedName>
</protein>
<evidence type="ECO:0000313" key="2">
    <source>
        <dbReference type="Proteomes" id="UP000594261"/>
    </source>
</evidence>
<dbReference type="PANTHER" id="PTHR47074">
    <property type="entry name" value="BNAC02G40300D PROTEIN"/>
    <property type="match status" value="1"/>
</dbReference>
<dbReference type="PANTHER" id="PTHR47074:SF11">
    <property type="entry name" value="REVERSE TRANSCRIPTASE-LIKE PROTEIN"/>
    <property type="match status" value="1"/>
</dbReference>
<dbReference type="InParanoid" id="A0A7N2LE61"/>
<accession>A0A7N2LE61</accession>
<sequence>MALDILCPLCLEHPESISHALRDCRLVKPVWHQLGSHHLNTNFFSQDVNLWLSSNACLKSSHTVKGIPWFSLFSFAIWALWKQRNQVVFNNKGVNPNISNVICMQAMEFVYCVTQPRCRNRMIVRQIKWEKPDMGWVKLNTDGAADVAAGSAGGGGLIRDDQGNWIIGFTRKIENSQQLLG</sequence>
<dbReference type="EnsemblPlants" id="QL04p014896:mrna">
    <property type="protein sequence ID" value="QL04p014896:mrna:CDS:2"/>
    <property type="gene ID" value="QL04p014896"/>
</dbReference>
<dbReference type="InterPro" id="IPR052929">
    <property type="entry name" value="RNase_H-like_EbsB-rel"/>
</dbReference>
<reference evidence="1" key="2">
    <citation type="submission" date="2021-01" db="UniProtKB">
        <authorList>
            <consortium name="EnsemblPlants"/>
        </authorList>
    </citation>
    <scope>IDENTIFICATION</scope>
</reference>
<keyword evidence="2" id="KW-1185">Reference proteome</keyword>
<dbReference type="AlphaFoldDB" id="A0A7N2LE61"/>
<proteinExistence type="predicted"/>
<name>A0A7N2LE61_QUELO</name>